<dbReference type="Gene3D" id="1.20.1250.20">
    <property type="entry name" value="MFS general substrate transporter like domains"/>
    <property type="match status" value="1"/>
</dbReference>
<feature type="transmembrane region" description="Helical" evidence="8">
    <location>
        <begin position="189"/>
        <end position="209"/>
    </location>
</feature>
<proteinExistence type="inferred from homology"/>
<evidence type="ECO:0008006" key="11">
    <source>
        <dbReference type="Google" id="ProtNLM"/>
    </source>
</evidence>
<evidence type="ECO:0000313" key="10">
    <source>
        <dbReference type="Proteomes" id="UP000030762"/>
    </source>
</evidence>
<organism evidence="9 10">
    <name type="scientific">Saprolegnia diclina (strain VS20)</name>
    <dbReference type="NCBI Taxonomy" id="1156394"/>
    <lineage>
        <taxon>Eukaryota</taxon>
        <taxon>Sar</taxon>
        <taxon>Stramenopiles</taxon>
        <taxon>Oomycota</taxon>
        <taxon>Saprolegniomycetes</taxon>
        <taxon>Saprolegniales</taxon>
        <taxon>Saprolegniaceae</taxon>
        <taxon>Saprolegnia</taxon>
    </lineage>
</organism>
<keyword evidence="7 8" id="KW-0472">Membrane</keyword>
<protein>
    <recommendedName>
        <fullName evidence="11">Major facilitator superfamily (MFS) profile domain-containing protein</fullName>
    </recommendedName>
</protein>
<dbReference type="GeneID" id="19946870"/>
<evidence type="ECO:0000256" key="5">
    <source>
        <dbReference type="ARBA" id="ARBA00022970"/>
    </source>
</evidence>
<evidence type="ECO:0000256" key="1">
    <source>
        <dbReference type="ARBA" id="ARBA00004141"/>
    </source>
</evidence>
<comment type="subcellular location">
    <subcellularLocation>
        <location evidence="1">Membrane</location>
        <topology evidence="1">Multi-pass membrane protein</topology>
    </subcellularLocation>
</comment>
<feature type="transmembrane region" description="Helical" evidence="8">
    <location>
        <begin position="70"/>
        <end position="90"/>
    </location>
</feature>
<evidence type="ECO:0000256" key="8">
    <source>
        <dbReference type="SAM" id="Phobius"/>
    </source>
</evidence>
<feature type="transmembrane region" description="Helical" evidence="8">
    <location>
        <begin position="97"/>
        <end position="117"/>
    </location>
</feature>
<dbReference type="OMA" id="MACMVFL"/>
<evidence type="ECO:0000313" key="9">
    <source>
        <dbReference type="EMBL" id="EQC36707.1"/>
    </source>
</evidence>
<feature type="transmembrane region" description="Helical" evidence="8">
    <location>
        <begin position="257"/>
        <end position="275"/>
    </location>
</feature>
<feature type="transmembrane region" description="Helical" evidence="8">
    <location>
        <begin position="123"/>
        <end position="143"/>
    </location>
</feature>
<dbReference type="InterPro" id="IPR052599">
    <property type="entry name" value="SLC43A_AATransporter"/>
</dbReference>
<keyword evidence="6 8" id="KW-1133">Transmembrane helix</keyword>
<dbReference type="GO" id="GO:0016020">
    <property type="term" value="C:membrane"/>
    <property type="evidence" value="ECO:0007669"/>
    <property type="project" value="UniProtKB-SubCell"/>
</dbReference>
<evidence type="ECO:0000256" key="7">
    <source>
        <dbReference type="ARBA" id="ARBA00023136"/>
    </source>
</evidence>
<sequence length="438" mass="47526">MADVIPARCASWALVLTVLASNLLFAGFIYGWASMLLLLQEENQYAERCTPETINPTTGRCADQDAKLSLIYGVAQFTLTFSSLPSGIALDKVGPMWMSLVAGVLSTTGFVLMALSDSVEFDAFVYGYVLIAIAGSATLLTSLRAGFVILQWQTAIFAGINCLFDASAVMPSLLHTMQSSLTVSRQSLLLVYAILTAAVYMLLVGLWWLHGRHTTAAIDEEAPVQADAPSSLQYEAMDETVPLTAAPLQTQLKSFEFRYLLLFAAVHNLQSSFYFGTVNRTLVNYNDVDEVYIKAFGWILPAGFVFIPVIDTLVDRFGLPVSMLSTTLLSIGYHVLAMIHSLPLQVVTFVLFTAFRALFYANVATCGATTFGHANMGKILGTVYSSSAIVALLEIPAATSANTSETGWNVLYAVSLGLAVALVPVILVYRRRFYAKTV</sequence>
<dbReference type="InterPro" id="IPR036259">
    <property type="entry name" value="MFS_trans_sf"/>
</dbReference>
<accession>T0S1V3</accession>
<dbReference type="RefSeq" id="XP_008610128.1">
    <property type="nucleotide sequence ID" value="XM_008611906.1"/>
</dbReference>
<dbReference type="Proteomes" id="UP000030762">
    <property type="component" value="Unassembled WGS sequence"/>
</dbReference>
<keyword evidence="4 8" id="KW-0812">Transmembrane</keyword>
<dbReference type="GO" id="GO:0006865">
    <property type="term" value="P:amino acid transport"/>
    <property type="evidence" value="ECO:0007669"/>
    <property type="project" value="UniProtKB-KW"/>
</dbReference>
<feature type="transmembrane region" description="Helical" evidence="8">
    <location>
        <begin position="346"/>
        <end position="367"/>
    </location>
</feature>
<keyword evidence="5" id="KW-0029">Amino-acid transport</keyword>
<keyword evidence="3" id="KW-0813">Transport</keyword>
<dbReference type="InParanoid" id="T0S1V3"/>
<dbReference type="AlphaFoldDB" id="T0S1V3"/>
<dbReference type="PANTHER" id="PTHR20772">
    <property type="entry name" value="PROTEIN FMP42"/>
    <property type="match status" value="1"/>
</dbReference>
<feature type="transmembrane region" description="Helical" evidence="8">
    <location>
        <begin position="410"/>
        <end position="429"/>
    </location>
</feature>
<dbReference type="PANTHER" id="PTHR20772:SF2">
    <property type="entry name" value="PROTEIN FMP42"/>
    <property type="match status" value="1"/>
</dbReference>
<dbReference type="SUPFAM" id="SSF103473">
    <property type="entry name" value="MFS general substrate transporter"/>
    <property type="match status" value="1"/>
</dbReference>
<gene>
    <name evidence="9" type="ORF">SDRG_06143</name>
</gene>
<feature type="transmembrane region" description="Helical" evidence="8">
    <location>
        <begin position="155"/>
        <end position="177"/>
    </location>
</feature>
<evidence type="ECO:0000256" key="4">
    <source>
        <dbReference type="ARBA" id="ARBA00022692"/>
    </source>
</evidence>
<keyword evidence="10" id="KW-1185">Reference proteome</keyword>
<dbReference type="STRING" id="1156394.T0S1V3"/>
<feature type="transmembrane region" description="Helical" evidence="8">
    <location>
        <begin position="295"/>
        <end position="314"/>
    </location>
</feature>
<feature type="transmembrane region" description="Helical" evidence="8">
    <location>
        <begin position="379"/>
        <end position="398"/>
    </location>
</feature>
<name>T0S1V3_SAPDV</name>
<reference evidence="9 10" key="1">
    <citation type="submission" date="2012-04" db="EMBL/GenBank/DDBJ databases">
        <title>The Genome Sequence of Saprolegnia declina VS20.</title>
        <authorList>
            <consortium name="The Broad Institute Genome Sequencing Platform"/>
            <person name="Russ C."/>
            <person name="Nusbaum C."/>
            <person name="Tyler B."/>
            <person name="van West P."/>
            <person name="Dieguez-Uribeondo J."/>
            <person name="de Bruijn I."/>
            <person name="Tripathy S."/>
            <person name="Jiang R."/>
            <person name="Young S.K."/>
            <person name="Zeng Q."/>
            <person name="Gargeya S."/>
            <person name="Fitzgerald M."/>
            <person name="Haas B."/>
            <person name="Abouelleil A."/>
            <person name="Alvarado L."/>
            <person name="Arachchi H.M."/>
            <person name="Berlin A."/>
            <person name="Chapman S.B."/>
            <person name="Goldberg J."/>
            <person name="Griggs A."/>
            <person name="Gujja S."/>
            <person name="Hansen M."/>
            <person name="Howarth C."/>
            <person name="Imamovic A."/>
            <person name="Larimer J."/>
            <person name="McCowen C."/>
            <person name="Montmayeur A."/>
            <person name="Murphy C."/>
            <person name="Neiman D."/>
            <person name="Pearson M."/>
            <person name="Priest M."/>
            <person name="Roberts A."/>
            <person name="Saif S."/>
            <person name="Shea T."/>
            <person name="Sisk P."/>
            <person name="Sykes S."/>
            <person name="Wortman J."/>
            <person name="Nusbaum C."/>
            <person name="Birren B."/>
        </authorList>
    </citation>
    <scope>NUCLEOTIDE SEQUENCE [LARGE SCALE GENOMIC DNA]</scope>
    <source>
        <strain evidence="9 10">VS20</strain>
    </source>
</reference>
<feature type="transmembrane region" description="Helical" evidence="8">
    <location>
        <begin position="12"/>
        <end position="33"/>
    </location>
</feature>
<dbReference type="EMBL" id="JH767147">
    <property type="protein sequence ID" value="EQC36707.1"/>
    <property type="molecule type" value="Genomic_DNA"/>
</dbReference>
<evidence type="ECO:0000256" key="2">
    <source>
        <dbReference type="ARBA" id="ARBA00006595"/>
    </source>
</evidence>
<comment type="similarity">
    <text evidence="2">Belongs to the SLC43A transporter (TC 2.A.1.44) family.</text>
</comment>
<dbReference type="OrthoDB" id="67269at2759"/>
<dbReference type="VEuPathDB" id="FungiDB:SDRG_06143"/>
<evidence type="ECO:0000256" key="6">
    <source>
        <dbReference type="ARBA" id="ARBA00022989"/>
    </source>
</evidence>
<evidence type="ECO:0000256" key="3">
    <source>
        <dbReference type="ARBA" id="ARBA00022448"/>
    </source>
</evidence>
<feature type="transmembrane region" description="Helical" evidence="8">
    <location>
        <begin position="321"/>
        <end position="340"/>
    </location>
</feature>